<feature type="transmembrane region" description="Helical" evidence="1">
    <location>
        <begin position="233"/>
        <end position="251"/>
    </location>
</feature>
<dbReference type="AlphaFoldDB" id="A0A1F4ZAF3"/>
<accession>A0A1F4ZAF3</accession>
<organism evidence="2 3">
    <name type="scientific">Candidatus Amesbacteria bacterium RIFCSPLOWO2_01_FULL_48_25</name>
    <dbReference type="NCBI Taxonomy" id="1797259"/>
    <lineage>
        <taxon>Bacteria</taxon>
        <taxon>Candidatus Amesiibacteriota</taxon>
    </lineage>
</organism>
<protein>
    <submittedName>
        <fullName evidence="2">Uncharacterized protein</fullName>
    </submittedName>
</protein>
<keyword evidence="1" id="KW-0812">Transmembrane</keyword>
<dbReference type="STRING" id="1797259.A2989_02180"/>
<dbReference type="Proteomes" id="UP000177080">
    <property type="component" value="Unassembled WGS sequence"/>
</dbReference>
<evidence type="ECO:0000313" key="3">
    <source>
        <dbReference type="Proteomes" id="UP000177080"/>
    </source>
</evidence>
<gene>
    <name evidence="2" type="ORF">A2989_02180</name>
</gene>
<proteinExistence type="predicted"/>
<dbReference type="EMBL" id="MEXN01000009">
    <property type="protein sequence ID" value="OGD03101.1"/>
    <property type="molecule type" value="Genomic_DNA"/>
</dbReference>
<keyword evidence="1" id="KW-1133">Transmembrane helix</keyword>
<sequence>MRHFLLLFPLYVILYTFFLSPASALLDCSAESGTCYKNNWYCSGGSIIPGTNCPLDYICYVGGTCVVSSPTPACLPNDSACSNSGQCCSNFCWISRCAAPAPSPTTSPCAVFNQSCFNLPCCSSSPPLFCDFGSGTVCHYTSASPTPSTNNCLAPSVCKAIPQSGETCTGPFTFCGTTGQPGYCCSSSTTTIAPLPTLPPTDIICNGDGIKTPLGCLPIGTGTSAGRITITTLVAWAVGVAGAIAILLIIYSAFQITTASGDPKRVKAGQELLVAALGGLALIALAVTALNFLGLKVLNLGSLGFNI</sequence>
<keyword evidence="1" id="KW-0472">Membrane</keyword>
<evidence type="ECO:0000313" key="2">
    <source>
        <dbReference type="EMBL" id="OGD03101.1"/>
    </source>
</evidence>
<name>A0A1F4ZAF3_9BACT</name>
<feature type="transmembrane region" description="Helical" evidence="1">
    <location>
        <begin position="272"/>
        <end position="293"/>
    </location>
</feature>
<evidence type="ECO:0000256" key="1">
    <source>
        <dbReference type="SAM" id="Phobius"/>
    </source>
</evidence>
<reference evidence="2 3" key="1">
    <citation type="journal article" date="2016" name="Nat. Commun.">
        <title>Thousands of microbial genomes shed light on interconnected biogeochemical processes in an aquifer system.</title>
        <authorList>
            <person name="Anantharaman K."/>
            <person name="Brown C.T."/>
            <person name="Hug L.A."/>
            <person name="Sharon I."/>
            <person name="Castelle C.J."/>
            <person name="Probst A.J."/>
            <person name="Thomas B.C."/>
            <person name="Singh A."/>
            <person name="Wilkins M.J."/>
            <person name="Karaoz U."/>
            <person name="Brodie E.L."/>
            <person name="Williams K.H."/>
            <person name="Hubbard S.S."/>
            <person name="Banfield J.F."/>
        </authorList>
    </citation>
    <scope>NUCLEOTIDE SEQUENCE [LARGE SCALE GENOMIC DNA]</scope>
</reference>
<comment type="caution">
    <text evidence="2">The sequence shown here is derived from an EMBL/GenBank/DDBJ whole genome shotgun (WGS) entry which is preliminary data.</text>
</comment>